<evidence type="ECO:0000313" key="2">
    <source>
        <dbReference type="EMBL" id="MCR6095715.1"/>
    </source>
</evidence>
<proteinExistence type="predicted"/>
<dbReference type="RefSeq" id="WP_257820466.1">
    <property type="nucleotide sequence ID" value="NZ_JABXYM010000001.1"/>
</dbReference>
<reference evidence="2" key="1">
    <citation type="submission" date="2020-06" db="EMBL/GenBank/DDBJ databases">
        <title>Insight into the genomes of haloalkaliphilic bacilli from Kenyan soda lakes.</title>
        <authorList>
            <person name="Mwirichia R."/>
            <person name="Villamizar G.C."/>
            <person name="Poehlein A."/>
            <person name="Mugweru J."/>
            <person name="Kipnyargis A."/>
            <person name="Kiplimo D."/>
            <person name="Orwa P."/>
            <person name="Daniel R."/>
        </authorList>
    </citation>
    <scope>NUCLEOTIDE SEQUENCE</scope>
    <source>
        <strain evidence="2">B1096_S55</strain>
    </source>
</reference>
<feature type="domain" description="EAL" evidence="1">
    <location>
        <begin position="103"/>
        <end position="345"/>
    </location>
</feature>
<sequence>MEAESFYRGEIPLVSKGRLLLQIEDEMIARQLKARLVVVGVEIVLDGIWLQIKYSSWVQLQRCIGLVQMILTDKQMEVYEGSLLGEVKSDDYRKVTLPLSQLSLIIENPSFVKIIQEKLFQSYMQPIISSKERIITGYEFLLRPNSKVYPFVPTDLFMFAQHAGLQNMLDSQSRINAIRTGAQMLSEGMKYFINFLPSSINDPIQCLKSTFKAVEDYRVNPSDLVFEVVETEKIFDINHLRNIFQFYRQEGVKVALDDVGAGYSTYEILKQLVPDYVKIDPTLIHKCHLSERKMSDIKYLRNISQQLGIILLAEGVESAEEFAAVEPFVDLVQGFYFGKPIRNPA</sequence>
<dbReference type="InterPro" id="IPR050706">
    <property type="entry name" value="Cyclic-di-GMP_PDE-like"/>
</dbReference>
<dbReference type="Pfam" id="PF00563">
    <property type="entry name" value="EAL"/>
    <property type="match status" value="1"/>
</dbReference>
<accession>A0A9Q4FVM4</accession>
<comment type="caution">
    <text evidence="2">The sequence shown here is derived from an EMBL/GenBank/DDBJ whole genome shotgun (WGS) entry which is preliminary data.</text>
</comment>
<dbReference type="AlphaFoldDB" id="A0A9Q4FVM4"/>
<dbReference type="SMART" id="SM00052">
    <property type="entry name" value="EAL"/>
    <property type="match status" value="1"/>
</dbReference>
<dbReference type="PROSITE" id="PS50883">
    <property type="entry name" value="EAL"/>
    <property type="match status" value="1"/>
</dbReference>
<dbReference type="PANTHER" id="PTHR33121">
    <property type="entry name" value="CYCLIC DI-GMP PHOSPHODIESTERASE PDEF"/>
    <property type="match status" value="1"/>
</dbReference>
<dbReference type="PANTHER" id="PTHR33121:SF70">
    <property type="entry name" value="SIGNALING PROTEIN YKOW"/>
    <property type="match status" value="1"/>
</dbReference>
<evidence type="ECO:0000259" key="1">
    <source>
        <dbReference type="PROSITE" id="PS50883"/>
    </source>
</evidence>
<dbReference type="GO" id="GO:0071111">
    <property type="term" value="F:cyclic-guanylate-specific phosphodiesterase activity"/>
    <property type="evidence" value="ECO:0007669"/>
    <property type="project" value="InterPro"/>
</dbReference>
<gene>
    <name evidence="2" type="ORF">HXA33_04090</name>
</gene>
<name>A0A9Q4FVM4_SALAG</name>
<evidence type="ECO:0000313" key="3">
    <source>
        <dbReference type="Proteomes" id="UP001057753"/>
    </source>
</evidence>
<dbReference type="Proteomes" id="UP001057753">
    <property type="component" value="Unassembled WGS sequence"/>
</dbReference>
<dbReference type="InterPro" id="IPR035919">
    <property type="entry name" value="EAL_sf"/>
</dbReference>
<dbReference type="SUPFAM" id="SSF141868">
    <property type="entry name" value="EAL domain-like"/>
    <property type="match status" value="1"/>
</dbReference>
<keyword evidence="3" id="KW-1185">Reference proteome</keyword>
<organism evidence="2 3">
    <name type="scientific">Salipaludibacillus agaradhaerens</name>
    <name type="common">Bacillus agaradhaerens</name>
    <dbReference type="NCBI Taxonomy" id="76935"/>
    <lineage>
        <taxon>Bacteria</taxon>
        <taxon>Bacillati</taxon>
        <taxon>Bacillota</taxon>
        <taxon>Bacilli</taxon>
        <taxon>Bacillales</taxon>
        <taxon>Bacillaceae</taxon>
    </lineage>
</organism>
<dbReference type="Gene3D" id="3.20.20.450">
    <property type="entry name" value="EAL domain"/>
    <property type="match status" value="1"/>
</dbReference>
<dbReference type="InterPro" id="IPR001633">
    <property type="entry name" value="EAL_dom"/>
</dbReference>
<dbReference type="CDD" id="cd01948">
    <property type="entry name" value="EAL"/>
    <property type="match status" value="1"/>
</dbReference>
<protein>
    <submittedName>
        <fullName evidence="2">EAL domain-containing protein</fullName>
    </submittedName>
</protein>
<dbReference type="EMBL" id="JABXYM010000001">
    <property type="protein sequence ID" value="MCR6095715.1"/>
    <property type="molecule type" value="Genomic_DNA"/>
</dbReference>